<protein>
    <submittedName>
        <fullName evidence="2">Unnamed protein product</fullName>
    </submittedName>
</protein>
<organism evidence="2 3">
    <name type="scientific">Phytophthora lilii</name>
    <dbReference type="NCBI Taxonomy" id="2077276"/>
    <lineage>
        <taxon>Eukaryota</taxon>
        <taxon>Sar</taxon>
        <taxon>Stramenopiles</taxon>
        <taxon>Oomycota</taxon>
        <taxon>Peronosporomycetes</taxon>
        <taxon>Peronosporales</taxon>
        <taxon>Peronosporaceae</taxon>
        <taxon>Phytophthora</taxon>
    </lineage>
</organism>
<dbReference type="AlphaFoldDB" id="A0A9W6TI11"/>
<sequence length="218" mass="24145">MCRRAAYKWSVRRLDRERLHGLVEREEELVILQQALPSVCQPALISINTSTQQQSAPTSPQPLSPSPHLRKRSQRLVASFQPVDDNLSYGVSACAVALLSRHVRDVDQASLVAQQAEEQHLLVEVVAQDVRGRDGEHGDGVELADVVGHDDLRAAVAALESVLVHAPHARAGEPHEDARQVQAVDLVLGHDARQHERHQEAADAAQQQQQQTERRVQQ</sequence>
<gene>
    <name evidence="2" type="ORF">Plil01_000352300</name>
</gene>
<dbReference type="Proteomes" id="UP001165083">
    <property type="component" value="Unassembled WGS sequence"/>
</dbReference>
<reference evidence="2" key="1">
    <citation type="submission" date="2023-04" db="EMBL/GenBank/DDBJ databases">
        <title>Phytophthora lilii NBRC 32176.</title>
        <authorList>
            <person name="Ichikawa N."/>
            <person name="Sato H."/>
            <person name="Tonouchi N."/>
        </authorList>
    </citation>
    <scope>NUCLEOTIDE SEQUENCE</scope>
    <source>
        <strain evidence="2">NBRC 32176</strain>
    </source>
</reference>
<evidence type="ECO:0000313" key="2">
    <source>
        <dbReference type="EMBL" id="GMF12992.1"/>
    </source>
</evidence>
<feature type="compositionally biased region" description="Low complexity" evidence="1">
    <location>
        <begin position="202"/>
        <end position="211"/>
    </location>
</feature>
<name>A0A9W6TI11_9STRA</name>
<proteinExistence type="predicted"/>
<keyword evidence="3" id="KW-1185">Reference proteome</keyword>
<evidence type="ECO:0000256" key="1">
    <source>
        <dbReference type="SAM" id="MobiDB-lite"/>
    </source>
</evidence>
<feature type="region of interest" description="Disordered" evidence="1">
    <location>
        <begin position="193"/>
        <end position="218"/>
    </location>
</feature>
<comment type="caution">
    <text evidence="2">The sequence shown here is derived from an EMBL/GenBank/DDBJ whole genome shotgun (WGS) entry which is preliminary data.</text>
</comment>
<dbReference type="EMBL" id="BSXW01000137">
    <property type="protein sequence ID" value="GMF12992.1"/>
    <property type="molecule type" value="Genomic_DNA"/>
</dbReference>
<evidence type="ECO:0000313" key="3">
    <source>
        <dbReference type="Proteomes" id="UP001165083"/>
    </source>
</evidence>
<accession>A0A9W6TI11</accession>